<dbReference type="AlphaFoldDB" id="A0A9N9GJK5"/>
<evidence type="ECO:0000313" key="4">
    <source>
        <dbReference type="Proteomes" id="UP000789396"/>
    </source>
</evidence>
<dbReference type="InterPro" id="IPR045063">
    <property type="entry name" value="Dynamin_N"/>
</dbReference>
<comment type="caution">
    <text evidence="3">The sequence shown here is derived from an EMBL/GenBank/DDBJ whole genome shotgun (WGS) entry which is preliminary data.</text>
</comment>
<feature type="region of interest" description="Disordered" evidence="1">
    <location>
        <begin position="23"/>
        <end position="43"/>
    </location>
</feature>
<accession>A0A9N9GJK5</accession>
<feature type="compositionally biased region" description="Basic and acidic residues" evidence="1">
    <location>
        <begin position="23"/>
        <end position="40"/>
    </location>
</feature>
<dbReference type="InterPro" id="IPR027417">
    <property type="entry name" value="P-loop_NTPase"/>
</dbReference>
<keyword evidence="4" id="KW-1185">Reference proteome</keyword>
<dbReference type="PANTHER" id="PTHR11566:SF21">
    <property type="entry name" value="DYNAMIN RELATED PROTEIN 1, ISOFORM A"/>
    <property type="match status" value="1"/>
</dbReference>
<dbReference type="OrthoDB" id="5061070at2759"/>
<evidence type="ECO:0000313" key="3">
    <source>
        <dbReference type="EMBL" id="CAG8613040.1"/>
    </source>
</evidence>
<dbReference type="GO" id="GO:0048312">
    <property type="term" value="P:intracellular distribution of mitochondria"/>
    <property type="evidence" value="ECO:0007669"/>
    <property type="project" value="TreeGrafter"/>
</dbReference>
<feature type="domain" description="Dynamin N-terminal" evidence="2">
    <location>
        <begin position="87"/>
        <end position="171"/>
    </location>
</feature>
<dbReference type="Gene3D" id="3.40.50.300">
    <property type="entry name" value="P-loop containing nucleotide triphosphate hydrolases"/>
    <property type="match status" value="1"/>
</dbReference>
<proteinExistence type="predicted"/>
<dbReference type="EMBL" id="CAJVPZ010009794">
    <property type="protein sequence ID" value="CAG8613040.1"/>
    <property type="molecule type" value="Genomic_DNA"/>
</dbReference>
<protein>
    <submittedName>
        <fullName evidence="3">20135_t:CDS:1</fullName>
    </submittedName>
</protein>
<dbReference type="GO" id="GO:0005874">
    <property type="term" value="C:microtubule"/>
    <property type="evidence" value="ECO:0007669"/>
    <property type="project" value="TreeGrafter"/>
</dbReference>
<organism evidence="3 4">
    <name type="scientific">Racocetra fulgida</name>
    <dbReference type="NCBI Taxonomy" id="60492"/>
    <lineage>
        <taxon>Eukaryota</taxon>
        <taxon>Fungi</taxon>
        <taxon>Fungi incertae sedis</taxon>
        <taxon>Mucoromycota</taxon>
        <taxon>Glomeromycotina</taxon>
        <taxon>Glomeromycetes</taxon>
        <taxon>Diversisporales</taxon>
        <taxon>Gigasporaceae</taxon>
        <taxon>Racocetra</taxon>
    </lineage>
</organism>
<dbReference type="GO" id="GO:0005739">
    <property type="term" value="C:mitochondrion"/>
    <property type="evidence" value="ECO:0007669"/>
    <property type="project" value="TreeGrafter"/>
</dbReference>
<feature type="non-terminal residue" evidence="3">
    <location>
        <position position="1"/>
    </location>
</feature>
<dbReference type="GO" id="GO:0016559">
    <property type="term" value="P:peroxisome fission"/>
    <property type="evidence" value="ECO:0007669"/>
    <property type="project" value="TreeGrafter"/>
</dbReference>
<dbReference type="GO" id="GO:0006897">
    <property type="term" value="P:endocytosis"/>
    <property type="evidence" value="ECO:0007669"/>
    <property type="project" value="TreeGrafter"/>
</dbReference>
<dbReference type="GO" id="GO:0008017">
    <property type="term" value="F:microtubule binding"/>
    <property type="evidence" value="ECO:0007669"/>
    <property type="project" value="TreeGrafter"/>
</dbReference>
<dbReference type="Pfam" id="PF00350">
    <property type="entry name" value="Dynamin_N"/>
    <property type="match status" value="1"/>
</dbReference>
<sequence length="173" mass="19789">MELRLTESTKPWSCQISLRKEYDDENGKRLSRPNETKFGDSIDNPDMVDIMARRAQKALLNPTHDSSNFFDWDFGNKNNDDDPQLNHLKFTKNVVCMEIKGPDVTNLSLIDLPGIIRHTEKAEDRKFINLIEELVKEYIKNDKSIIIATISCKDDIENQAIITHAKVADPMGA</sequence>
<name>A0A9N9GJK5_9GLOM</name>
<reference evidence="3" key="1">
    <citation type="submission" date="2021-06" db="EMBL/GenBank/DDBJ databases">
        <authorList>
            <person name="Kallberg Y."/>
            <person name="Tangrot J."/>
            <person name="Rosling A."/>
        </authorList>
    </citation>
    <scope>NUCLEOTIDE SEQUENCE</scope>
    <source>
        <strain evidence="3">IN212</strain>
    </source>
</reference>
<evidence type="ECO:0000259" key="2">
    <source>
        <dbReference type="Pfam" id="PF00350"/>
    </source>
</evidence>
<dbReference type="Proteomes" id="UP000789396">
    <property type="component" value="Unassembled WGS sequence"/>
</dbReference>
<dbReference type="InterPro" id="IPR022812">
    <property type="entry name" value="Dynamin"/>
</dbReference>
<dbReference type="GO" id="GO:0016020">
    <property type="term" value="C:membrane"/>
    <property type="evidence" value="ECO:0007669"/>
    <property type="project" value="TreeGrafter"/>
</dbReference>
<gene>
    <name evidence="3" type="ORF">RFULGI_LOCUS7056</name>
</gene>
<dbReference type="PANTHER" id="PTHR11566">
    <property type="entry name" value="DYNAMIN"/>
    <property type="match status" value="1"/>
</dbReference>
<evidence type="ECO:0000256" key="1">
    <source>
        <dbReference type="SAM" id="MobiDB-lite"/>
    </source>
</evidence>
<dbReference type="GO" id="GO:0003924">
    <property type="term" value="F:GTPase activity"/>
    <property type="evidence" value="ECO:0007669"/>
    <property type="project" value="TreeGrafter"/>
</dbReference>
<dbReference type="GO" id="GO:0000266">
    <property type="term" value="P:mitochondrial fission"/>
    <property type="evidence" value="ECO:0007669"/>
    <property type="project" value="TreeGrafter"/>
</dbReference>
<dbReference type="SUPFAM" id="SSF52540">
    <property type="entry name" value="P-loop containing nucleoside triphosphate hydrolases"/>
    <property type="match status" value="1"/>
</dbReference>